<sequence length="468" mass="53638">MTINEFALIPKINLGLLQPLHQSAAIEAEISDYKGSLLKKIEDVQSRINTSRESASCSDISYQESQHQANQRLHQETLHKKNVLDQLAFLEHNLNNQKQAFSECGQAVASEVQDLLSNLIKLLTIQGSQQQLQNQIEGLFFYEEEMHLAQKMTERQLHNCVAYQASLHPSMEELQMDLCEEALHLESYRQALKDAEESKEEIRQELQSIQPITRLDQLYVQVRQEQWENQKKVDSLKKDWVEVQDRISKLKIAQQEMQAQATTIRYDQNQTHEAHIQMEGILESLEQRSVRLDYDLVTIASHLNQLECKQGEIAQHLQQAEKEQEEKEQLLDQIDQVIECIIWHQDPQTNLIDWEEEPQVVSNFPSNHVAPTLVTQAIAQTQVSHAHAPLMPSAKGAGHPIWKWAKKSLSCIQTIVTALFRLLIQAAKYAWAQTASLAAYQWTIIQAVYLAGKTAYCGFRENPASFGM</sequence>
<keyword evidence="3" id="KW-1185">Reference proteome</keyword>
<dbReference type="KEGG" id="pnl:PNK_1144"/>
<dbReference type="InParanoid" id="A0A0U5J9Q6"/>
<protein>
    <submittedName>
        <fullName evidence="2">Uncharacterized protein</fullName>
    </submittedName>
</protein>
<name>A0A0U5J9Q6_9BACT</name>
<keyword evidence="1" id="KW-0175">Coiled coil</keyword>
<evidence type="ECO:0000313" key="2">
    <source>
        <dbReference type="EMBL" id="CUI16761.1"/>
    </source>
</evidence>
<dbReference type="Proteomes" id="UP000069902">
    <property type="component" value="Chromosome cPNK"/>
</dbReference>
<gene>
    <name evidence="2" type="ORF">PNK_1144</name>
</gene>
<reference evidence="3" key="1">
    <citation type="submission" date="2015-09" db="EMBL/GenBank/DDBJ databases">
        <authorList>
            <person name="Bertelli C."/>
        </authorList>
    </citation>
    <scope>NUCLEOTIDE SEQUENCE [LARGE SCALE GENOMIC DNA]</scope>
    <source>
        <strain evidence="3">KNic</strain>
    </source>
</reference>
<evidence type="ECO:0000256" key="1">
    <source>
        <dbReference type="SAM" id="Coils"/>
    </source>
</evidence>
<dbReference type="PATRIC" id="fig|389348.3.peg.1262"/>
<dbReference type="STRING" id="389348.PNK_1144"/>
<dbReference type="EMBL" id="LN879502">
    <property type="protein sequence ID" value="CUI16761.1"/>
    <property type="molecule type" value="Genomic_DNA"/>
</dbReference>
<dbReference type="RefSeq" id="WP_059060839.1">
    <property type="nucleotide sequence ID" value="NZ_LN879502.1"/>
</dbReference>
<evidence type="ECO:0000313" key="3">
    <source>
        <dbReference type="Proteomes" id="UP000069902"/>
    </source>
</evidence>
<accession>A0A0U5J9Q6</accession>
<feature type="coiled-coil region" evidence="1">
    <location>
        <begin position="303"/>
        <end position="340"/>
    </location>
</feature>
<organism evidence="2 3">
    <name type="scientific">Candidatus Protochlamydia naegleriophila</name>
    <dbReference type="NCBI Taxonomy" id="389348"/>
    <lineage>
        <taxon>Bacteria</taxon>
        <taxon>Pseudomonadati</taxon>
        <taxon>Chlamydiota</taxon>
        <taxon>Chlamydiia</taxon>
        <taxon>Parachlamydiales</taxon>
        <taxon>Parachlamydiaceae</taxon>
        <taxon>Candidatus Protochlamydia</taxon>
    </lineage>
</organism>
<dbReference type="AlphaFoldDB" id="A0A0U5J9Q6"/>
<proteinExistence type="predicted"/>